<sequence length="72" mass="8560">MSVYEREGHKFEYRPYGIRLLNKPKLEVGEIEKIEVADPLECPMFKTKEEAIAFAKENGLKEDEYEIAFWYV</sequence>
<protein>
    <submittedName>
        <fullName evidence="1">Uncharacterized protein</fullName>
    </submittedName>
</protein>
<name>A0ABR7D1M3_9BACT</name>
<organism evidence="1 2">
    <name type="scientific">Butyricimonas hominis</name>
    <dbReference type="NCBI Taxonomy" id="2763032"/>
    <lineage>
        <taxon>Bacteria</taxon>
        <taxon>Pseudomonadati</taxon>
        <taxon>Bacteroidota</taxon>
        <taxon>Bacteroidia</taxon>
        <taxon>Bacteroidales</taxon>
        <taxon>Odoribacteraceae</taxon>
        <taxon>Butyricimonas</taxon>
    </lineage>
</organism>
<proteinExistence type="predicted"/>
<reference evidence="1 2" key="1">
    <citation type="submission" date="2020-08" db="EMBL/GenBank/DDBJ databases">
        <title>Genome public.</title>
        <authorList>
            <person name="Liu C."/>
            <person name="Sun Q."/>
        </authorList>
    </citation>
    <scope>NUCLEOTIDE SEQUENCE [LARGE SCALE GENOMIC DNA]</scope>
    <source>
        <strain evidence="1 2">NSJ-56</strain>
    </source>
</reference>
<gene>
    <name evidence="1" type="ORF">H8S64_11160</name>
</gene>
<dbReference type="Proteomes" id="UP000646484">
    <property type="component" value="Unassembled WGS sequence"/>
</dbReference>
<dbReference type="RefSeq" id="WP_186976125.1">
    <property type="nucleotide sequence ID" value="NZ_JACOOH010000004.1"/>
</dbReference>
<evidence type="ECO:0000313" key="1">
    <source>
        <dbReference type="EMBL" id="MBC5621657.1"/>
    </source>
</evidence>
<accession>A0ABR7D1M3</accession>
<keyword evidence="2" id="KW-1185">Reference proteome</keyword>
<evidence type="ECO:0000313" key="2">
    <source>
        <dbReference type="Proteomes" id="UP000646484"/>
    </source>
</evidence>
<dbReference type="EMBL" id="JACOOH010000004">
    <property type="protein sequence ID" value="MBC5621657.1"/>
    <property type="molecule type" value="Genomic_DNA"/>
</dbReference>
<comment type="caution">
    <text evidence="1">The sequence shown here is derived from an EMBL/GenBank/DDBJ whole genome shotgun (WGS) entry which is preliminary data.</text>
</comment>